<dbReference type="PROSITE" id="PS00534">
    <property type="entry name" value="FERROCHELATASE"/>
    <property type="match status" value="1"/>
</dbReference>
<keyword evidence="4 9" id="KW-0408">Iron</keyword>
<evidence type="ECO:0000256" key="5">
    <source>
        <dbReference type="ARBA" id="ARBA00023133"/>
    </source>
</evidence>
<evidence type="ECO:0000256" key="8">
    <source>
        <dbReference type="ARBA" id="ARBA00024536"/>
    </source>
</evidence>
<dbReference type="PANTHER" id="PTHR11108">
    <property type="entry name" value="FERROCHELATASE"/>
    <property type="match status" value="1"/>
</dbReference>
<dbReference type="GO" id="GO:0006783">
    <property type="term" value="P:heme biosynthetic process"/>
    <property type="evidence" value="ECO:0007669"/>
    <property type="project" value="UniProtKB-UniRule"/>
</dbReference>
<dbReference type="AlphaFoldDB" id="A0A1Y0ISQ4"/>
<evidence type="ECO:0000256" key="6">
    <source>
        <dbReference type="ARBA" id="ARBA00023239"/>
    </source>
</evidence>
<dbReference type="PANTHER" id="PTHR11108:SF1">
    <property type="entry name" value="FERROCHELATASE, MITOCHONDRIAL"/>
    <property type="match status" value="1"/>
</dbReference>
<dbReference type="HAMAP" id="MF_00323">
    <property type="entry name" value="Ferrochelatase"/>
    <property type="match status" value="1"/>
</dbReference>
<dbReference type="FunFam" id="3.40.50.1400:FF:000007">
    <property type="entry name" value="Ferrochelatase"/>
    <property type="match status" value="1"/>
</dbReference>
<dbReference type="GO" id="GO:0046872">
    <property type="term" value="F:metal ion binding"/>
    <property type="evidence" value="ECO:0007669"/>
    <property type="project" value="UniProtKB-UniRule"/>
</dbReference>
<dbReference type="KEGG" id="tum:CBW65_22645"/>
<dbReference type="RefSeq" id="WP_087458823.1">
    <property type="nucleotide sequence ID" value="NZ_CP021434.1"/>
</dbReference>
<accession>A0A1Y0ISQ4</accession>
<evidence type="ECO:0000313" key="12">
    <source>
        <dbReference type="Proteomes" id="UP000195437"/>
    </source>
</evidence>
<evidence type="ECO:0000256" key="7">
    <source>
        <dbReference type="ARBA" id="ARBA00023244"/>
    </source>
</evidence>
<comment type="function">
    <text evidence="9 10">Involved in coproporphyrin-dependent heme b biosynthesis. Catalyzes the insertion of ferrous iron into coproporphyrin III to form Fe-coproporphyrin III.</text>
</comment>
<dbReference type="InterPro" id="IPR019772">
    <property type="entry name" value="Ferrochelatase_AS"/>
</dbReference>
<dbReference type="InterPro" id="IPR033644">
    <property type="entry name" value="Ferrochelatase_C"/>
</dbReference>
<dbReference type="Proteomes" id="UP000195437">
    <property type="component" value="Chromosome"/>
</dbReference>
<name>A0A1Y0ISQ4_9BACL</name>
<dbReference type="CDD" id="cd03411">
    <property type="entry name" value="Ferrochelatase_N"/>
    <property type="match status" value="1"/>
</dbReference>
<comment type="catalytic activity">
    <reaction evidence="8">
        <text>Fe-coproporphyrin III + 2 H(+) = coproporphyrin III + Fe(2+)</text>
        <dbReference type="Rhea" id="RHEA:49572"/>
        <dbReference type="ChEBI" id="CHEBI:15378"/>
        <dbReference type="ChEBI" id="CHEBI:29033"/>
        <dbReference type="ChEBI" id="CHEBI:68438"/>
        <dbReference type="ChEBI" id="CHEBI:131725"/>
        <dbReference type="EC" id="4.99.1.9"/>
    </reaction>
    <physiologicalReaction direction="right-to-left" evidence="8">
        <dbReference type="Rhea" id="RHEA:49574"/>
    </physiologicalReaction>
</comment>
<comment type="similarity">
    <text evidence="2 9 10">Belongs to the ferrochelatase family.</text>
</comment>
<dbReference type="EC" id="4.99.1.9" evidence="9"/>
<comment type="pathway">
    <text evidence="1 9 10">Porphyrin-containing compound metabolism; protoheme biosynthesis.</text>
</comment>
<gene>
    <name evidence="9" type="primary">cpfC</name>
    <name evidence="11" type="ORF">CBW65_22645</name>
</gene>
<dbReference type="InterPro" id="IPR033659">
    <property type="entry name" value="Ferrochelatase_N"/>
</dbReference>
<dbReference type="InterPro" id="IPR001015">
    <property type="entry name" value="Ferrochelatase"/>
</dbReference>
<dbReference type="SUPFAM" id="SSF53800">
    <property type="entry name" value="Chelatase"/>
    <property type="match status" value="1"/>
</dbReference>
<dbReference type="CDD" id="cd00419">
    <property type="entry name" value="Ferrochelatase_C"/>
    <property type="match status" value="1"/>
</dbReference>
<evidence type="ECO:0000256" key="10">
    <source>
        <dbReference type="RuleBase" id="RU000607"/>
    </source>
</evidence>
<keyword evidence="3 9" id="KW-0479">Metal-binding</keyword>
<keyword evidence="12" id="KW-1185">Reference proteome</keyword>
<feature type="binding site" evidence="9">
    <location>
        <begin position="46"/>
        <end position="47"/>
    </location>
    <ligand>
        <name>Fe-coproporphyrin III</name>
        <dbReference type="ChEBI" id="CHEBI:68438"/>
    </ligand>
</feature>
<dbReference type="OrthoDB" id="9776380at2"/>
<feature type="binding site" description="axial binding residue" evidence="9">
    <location>
        <position position="13"/>
    </location>
    <ligand>
        <name>Fe-coproporphyrin III</name>
        <dbReference type="ChEBI" id="CHEBI:68438"/>
    </ligand>
    <ligandPart>
        <name>Fe</name>
        <dbReference type="ChEBI" id="CHEBI:18248"/>
    </ligandPart>
</feature>
<evidence type="ECO:0000256" key="9">
    <source>
        <dbReference type="HAMAP-Rule" id="MF_00323"/>
    </source>
</evidence>
<feature type="binding site" evidence="9">
    <location>
        <position position="54"/>
    </location>
    <ligand>
        <name>Fe-coproporphyrin III</name>
        <dbReference type="ChEBI" id="CHEBI:68438"/>
    </ligand>
</feature>
<comment type="subcellular location">
    <subcellularLocation>
        <location evidence="9 10">Cytoplasm</location>
    </subcellularLocation>
</comment>
<feature type="binding site" evidence="9">
    <location>
        <position position="184"/>
    </location>
    <ligand>
        <name>Fe(2+)</name>
        <dbReference type="ChEBI" id="CHEBI:29033"/>
    </ligand>
</feature>
<evidence type="ECO:0000313" key="11">
    <source>
        <dbReference type="EMBL" id="ARU63487.1"/>
    </source>
</evidence>
<dbReference type="Pfam" id="PF00762">
    <property type="entry name" value="Ferrochelatase"/>
    <property type="match status" value="1"/>
</dbReference>
<feature type="binding site" evidence="9">
    <location>
        <position position="264"/>
    </location>
    <ligand>
        <name>Fe(2+)</name>
        <dbReference type="ChEBI" id="CHEBI:29033"/>
    </ligand>
</feature>
<dbReference type="NCBIfam" id="TIGR00109">
    <property type="entry name" value="hemH"/>
    <property type="match status" value="1"/>
</dbReference>
<dbReference type="GO" id="GO:0004325">
    <property type="term" value="F:ferrochelatase activity"/>
    <property type="evidence" value="ECO:0007669"/>
    <property type="project" value="UniProtKB-UniRule"/>
</dbReference>
<protein>
    <recommendedName>
        <fullName evidence="9">Coproporphyrin III ferrochelatase</fullName>
        <ecNumber evidence="9">4.99.1.9</ecNumber>
    </recommendedName>
</protein>
<evidence type="ECO:0000256" key="4">
    <source>
        <dbReference type="ARBA" id="ARBA00023004"/>
    </source>
</evidence>
<sequence>MSKLVIGILAMAYGTPSSVAEIEPYYTHIRRGRKPEPHQLQELIERYEAIGGLSPLNEITAAQAQGLERTLNELNPDAEYRVYTGMKHAHPFIEETVQKMVQDGITEVVGVVWAPHYSTMSIATYIKSAEEARDKWGGPAQIAYVESWHVQPLFIDSTAKRVEAALAAIPAAERASVPVVFTAHSLPERILQMGDPYPRQIEETGRAVTEQIGHSNWFTGWQSAGRTPEPWLGPDILDVIRDQHEKGVRSIVICPVGFVSDHLEVQYDIDIEAKQLADELGMKLVRVASPNDEPLFLRAVATAVLEQAKKG</sequence>
<evidence type="ECO:0000256" key="2">
    <source>
        <dbReference type="ARBA" id="ARBA00007718"/>
    </source>
</evidence>
<feature type="binding site" evidence="9">
    <location>
        <position position="30"/>
    </location>
    <ligand>
        <name>Fe-coproporphyrin III</name>
        <dbReference type="ChEBI" id="CHEBI:68438"/>
    </ligand>
</feature>
<reference evidence="12" key="1">
    <citation type="submission" date="2017-05" db="EMBL/GenBank/DDBJ databases">
        <authorList>
            <person name="Sung H."/>
        </authorList>
    </citation>
    <scope>NUCLEOTIDE SEQUENCE [LARGE SCALE GENOMIC DNA]</scope>
    <source>
        <strain evidence="12">AR23208</strain>
    </source>
</reference>
<evidence type="ECO:0000256" key="1">
    <source>
        <dbReference type="ARBA" id="ARBA00004744"/>
    </source>
</evidence>
<dbReference type="GO" id="GO:0005737">
    <property type="term" value="C:cytoplasm"/>
    <property type="evidence" value="ECO:0007669"/>
    <property type="project" value="UniProtKB-SubCell"/>
</dbReference>
<dbReference type="UniPathway" id="UPA00252"/>
<dbReference type="Gene3D" id="3.40.50.1400">
    <property type="match status" value="2"/>
</dbReference>
<feature type="binding site" evidence="9">
    <location>
        <position position="125"/>
    </location>
    <ligand>
        <name>Fe-coproporphyrin III</name>
        <dbReference type="ChEBI" id="CHEBI:68438"/>
    </ligand>
</feature>
<proteinExistence type="inferred from homology"/>
<keyword evidence="5 9" id="KW-0350">Heme biosynthesis</keyword>
<dbReference type="EMBL" id="CP021434">
    <property type="protein sequence ID" value="ARU63487.1"/>
    <property type="molecule type" value="Genomic_DNA"/>
</dbReference>
<keyword evidence="7 9" id="KW-0627">Porphyrin biosynthesis</keyword>
<keyword evidence="6 9" id="KW-0456">Lyase</keyword>
<keyword evidence="9 10" id="KW-0963">Cytoplasm</keyword>
<evidence type="ECO:0000256" key="3">
    <source>
        <dbReference type="ARBA" id="ARBA00022723"/>
    </source>
</evidence>
<organism evidence="11 12">
    <name type="scientific">Tumebacillus avium</name>
    <dbReference type="NCBI Taxonomy" id="1903704"/>
    <lineage>
        <taxon>Bacteria</taxon>
        <taxon>Bacillati</taxon>
        <taxon>Bacillota</taxon>
        <taxon>Bacilli</taxon>
        <taxon>Bacillales</taxon>
        <taxon>Alicyclobacillaceae</taxon>
        <taxon>Tumebacillus</taxon>
    </lineage>
</organism>